<name>A0A8S5U8L4_9CAUD</name>
<accession>A0A8S5U8L4</accession>
<proteinExistence type="predicted"/>
<dbReference type="EMBL" id="BK016037">
    <property type="protein sequence ID" value="DAF90807.1"/>
    <property type="molecule type" value="Genomic_DNA"/>
</dbReference>
<sequence length="40" mass="4697">MLKKLLICLRGRNTWKKNIKESGTCRRIRVITGSRHMGIQ</sequence>
<evidence type="ECO:0000313" key="1">
    <source>
        <dbReference type="EMBL" id="DAF90807.1"/>
    </source>
</evidence>
<organism evidence="1">
    <name type="scientific">Myoviridae sp. ctp7F23</name>
    <dbReference type="NCBI Taxonomy" id="2825174"/>
    <lineage>
        <taxon>Viruses</taxon>
        <taxon>Duplodnaviria</taxon>
        <taxon>Heunggongvirae</taxon>
        <taxon>Uroviricota</taxon>
        <taxon>Caudoviricetes</taxon>
    </lineage>
</organism>
<protein>
    <submittedName>
        <fullName evidence="1">Uncharacterized protein</fullName>
    </submittedName>
</protein>
<reference evidence="1" key="1">
    <citation type="journal article" date="2021" name="Proc. Natl. Acad. Sci. U.S.A.">
        <title>A Catalog of Tens of Thousands of Viruses from Human Metagenomes Reveals Hidden Associations with Chronic Diseases.</title>
        <authorList>
            <person name="Tisza M.J."/>
            <person name="Buck C.B."/>
        </authorList>
    </citation>
    <scope>NUCLEOTIDE SEQUENCE</scope>
    <source>
        <strain evidence="1">Ctp7F23</strain>
    </source>
</reference>